<evidence type="ECO:0000256" key="3">
    <source>
        <dbReference type="SAM" id="Phobius"/>
    </source>
</evidence>
<accession>A8HSQ4</accession>
<feature type="domain" description="Alkaline proteinase inhibitor/ Outer membrane lipoprotein Omp19" evidence="4">
    <location>
        <begin position="118"/>
        <end position="201"/>
    </location>
</feature>
<dbReference type="Proteomes" id="UP000000270">
    <property type="component" value="Chromosome"/>
</dbReference>
<keyword evidence="3" id="KW-1133">Transmembrane helix</keyword>
<evidence type="ECO:0000259" key="4">
    <source>
        <dbReference type="Pfam" id="PF02974"/>
    </source>
</evidence>
<organism evidence="5 6">
    <name type="scientific">Azorhizobium caulinodans (strain ATCC 43989 / DSM 5975 / JCM 20966 / LMG 6465 / NBRC 14845 / NCIMB 13405 / ORS 571)</name>
    <dbReference type="NCBI Taxonomy" id="438753"/>
    <lineage>
        <taxon>Bacteria</taxon>
        <taxon>Pseudomonadati</taxon>
        <taxon>Pseudomonadota</taxon>
        <taxon>Alphaproteobacteria</taxon>
        <taxon>Hyphomicrobiales</taxon>
        <taxon>Xanthobacteraceae</taxon>
        <taxon>Azorhizobium</taxon>
    </lineage>
</organism>
<proteinExistence type="predicted"/>
<dbReference type="HOGENOM" id="CLU_890387_0_0_5"/>
<feature type="region of interest" description="Disordered" evidence="2">
    <location>
        <begin position="1"/>
        <end position="47"/>
    </location>
</feature>
<dbReference type="STRING" id="438753.AZC_4206"/>
<feature type="compositionally biased region" description="Basic residues" evidence="2">
    <location>
        <begin position="38"/>
        <end position="47"/>
    </location>
</feature>
<evidence type="ECO:0000256" key="2">
    <source>
        <dbReference type="SAM" id="MobiDB-lite"/>
    </source>
</evidence>
<name>A8HSQ4_AZOC5</name>
<keyword evidence="3" id="KW-0472">Membrane</keyword>
<reference evidence="5 6" key="1">
    <citation type="journal article" date="2007" name="Appl. Environ. Microbiol.">
        <title>Rhizobial factors required for stem nodule maturation and maintenance in Sesbania rostrata-Azorhizobium caulinodans ORS571 symbiosis.</title>
        <authorList>
            <person name="Suzuki S."/>
            <person name="Aono T."/>
            <person name="Lee KB."/>
            <person name="Suzuki T."/>
            <person name="Liu CT."/>
            <person name="Miwa H."/>
            <person name="Wakao S."/>
            <person name="Iki T."/>
            <person name="Oyaizu H."/>
        </authorList>
    </citation>
    <scope>NUCLEOTIDE SEQUENCE [LARGE SCALE GENOMIC DNA]</scope>
    <source>
        <strain evidence="6">ATCC 43989 / DSM 5975 / JCM 20966 / LMG 6465 / NBRC 14845 / NCIMB 13405 / ORS 571</strain>
    </source>
</reference>
<dbReference type="eggNOG" id="ENOG502ZRD4">
    <property type="taxonomic scope" value="Bacteria"/>
</dbReference>
<reference evidence="5 6" key="3">
    <citation type="journal article" date="2008" name="BMC Genomics">
        <title>The genome of the versatile nitrogen fixer Azorhizobium caulinodans ORS571.</title>
        <authorList>
            <person name="Lee KB."/>
            <person name="Backer P.D."/>
            <person name="Aono T."/>
            <person name="Liu CT."/>
            <person name="Suzuki S."/>
            <person name="Suzuki T."/>
            <person name="Kaneko T."/>
            <person name="Yamada M."/>
            <person name="Tabata S."/>
            <person name="Kupfer D.M."/>
            <person name="Najar F.Z."/>
            <person name="Wiley G.B."/>
            <person name="Roe B."/>
            <person name="Binnewies T.T."/>
            <person name="Ussery D.W."/>
            <person name="D'Haeze W."/>
            <person name="Herder J.D."/>
            <person name="Gevers D."/>
            <person name="Vereecke D."/>
            <person name="Holsters M."/>
            <person name="Oyaizu H."/>
        </authorList>
    </citation>
    <scope>NUCLEOTIDE SEQUENCE [LARGE SCALE GENOMIC DNA]</scope>
    <source>
        <strain evidence="6">ATCC 43989 / DSM 5975 / JCM 20966 / LMG 6465 / NBRC 14845 / NCIMB 13405 / ORS 571</strain>
    </source>
</reference>
<feature type="region of interest" description="Disordered" evidence="2">
    <location>
        <begin position="75"/>
        <end position="115"/>
    </location>
</feature>
<reference evidence="5 6" key="5">
    <citation type="journal article" date="2010" name="Appl. Environ. Microbiol.">
        <title>phrR-like gene praR of Azorhizobium caulinodans ORS571 is essential for symbiosis with Sesbania rostrata and is involved in expression of reb genes.</title>
        <authorList>
            <person name="Akiba N."/>
            <person name="Aono T."/>
            <person name="Toyazaki H."/>
            <person name="Sato S."/>
            <person name="Oyaizu H."/>
        </authorList>
    </citation>
    <scope>NUCLEOTIDE SEQUENCE [LARGE SCALE GENOMIC DNA]</scope>
    <source>
        <strain evidence="6">ATCC 43989 / DSM 5975 / JCM 20966 / LMG 6465 / NBRC 14845 / NCIMB 13405 / ORS 571</strain>
    </source>
</reference>
<reference evidence="5 6" key="4">
    <citation type="journal article" date="2009" name="Appl. Environ. Microbiol.">
        <title>Comparative genome-wide transcriptional profiling of Azorhizobium caulinodans ORS571 grown under free-living and symbiotic conditions.</title>
        <authorList>
            <person name="Tsukada S."/>
            <person name="Aono T."/>
            <person name="Akiba N."/>
            <person name="Lee KB."/>
            <person name="Liu CT."/>
            <person name="Toyazaki H."/>
            <person name="Oyaizu H."/>
        </authorList>
    </citation>
    <scope>NUCLEOTIDE SEQUENCE [LARGE SCALE GENOMIC DNA]</scope>
    <source>
        <strain evidence="6">ATCC 43989 / DSM 5975 / JCM 20966 / LMG 6465 / NBRC 14845 / NCIMB 13405 / ORS 571</strain>
    </source>
</reference>
<evidence type="ECO:0000256" key="1">
    <source>
        <dbReference type="ARBA" id="ARBA00022729"/>
    </source>
</evidence>
<protein>
    <recommendedName>
        <fullName evidence="4">Alkaline proteinase inhibitor/ Outer membrane lipoprotein Omp19 domain-containing protein</fullName>
    </recommendedName>
</protein>
<dbReference type="KEGG" id="azc:AZC_4206"/>
<feature type="compositionally biased region" description="Low complexity" evidence="2">
    <location>
        <begin position="86"/>
        <end position="98"/>
    </location>
</feature>
<sequence>MTFAHGRASPRALRGQPRSSSSGDRPPEPGAAQSQWRFKMRIAGRRRPASRPVWAGAAVLMVSAVLVGALPAFSQSAKPVPPATAPAPGTKAPAPRTPDAASPKPPATGLRAEAEKKAGALALASADGERTCPLELKTTAAPGGFAIGFDAACAAIPFTTQTVAWTPDPSGSILFLSAQGRTIAEFTEGAGGAYEALREGDGVYFLAPPSVLAEDLVRPEEIIGDWNLARVAGTPICRWTFLETPVPGGFSVTAAPGCDGLGGFVPKAWHLEGGNVVVTAATGNGLVRFARQEDGGWAKVPERGRPLLMMRP</sequence>
<evidence type="ECO:0000313" key="6">
    <source>
        <dbReference type="Proteomes" id="UP000000270"/>
    </source>
</evidence>
<feature type="transmembrane region" description="Helical" evidence="3">
    <location>
        <begin position="53"/>
        <end position="73"/>
    </location>
</feature>
<evidence type="ECO:0000313" key="5">
    <source>
        <dbReference type="EMBL" id="BAF90204.1"/>
    </source>
</evidence>
<reference evidence="5 6" key="6">
    <citation type="journal article" date="2011" name="Appl. Environ. Microbiol.">
        <title>Involvement of the azorhizobial chromosome partition gene (parA) in the onset of bacteroid differentiation during Sesbania rostrata stem nodule development.</title>
        <authorList>
            <person name="Liu CT."/>
            <person name="Lee KB."/>
            <person name="Wang YS."/>
            <person name="Peng MH."/>
            <person name="Lee KT."/>
            <person name="Suzuki S."/>
            <person name="Suzuki T."/>
            <person name="Oyaizu H."/>
        </authorList>
    </citation>
    <scope>NUCLEOTIDE SEQUENCE [LARGE SCALE GENOMIC DNA]</scope>
    <source>
        <strain evidence="6">ATCC 43989 / DSM 5975 / JCM 20966 / LMG 6465 / NBRC 14845 / NCIMB 13405 / ORS 571</strain>
    </source>
</reference>
<gene>
    <name evidence="5" type="ordered locus">AZC_4206</name>
</gene>
<feature type="domain" description="Alkaline proteinase inhibitor/ Outer membrane lipoprotein Omp19" evidence="4">
    <location>
        <begin position="217"/>
        <end position="311"/>
    </location>
</feature>
<keyword evidence="6" id="KW-1185">Reference proteome</keyword>
<dbReference type="InterPro" id="IPR016085">
    <property type="entry name" value="Protease_inh_B-barrel_dom"/>
</dbReference>
<keyword evidence="1" id="KW-0732">Signal</keyword>
<dbReference type="AlphaFoldDB" id="A8HSQ4"/>
<keyword evidence="3" id="KW-0812">Transmembrane</keyword>
<dbReference type="Gene3D" id="2.40.128.10">
    <property type="match status" value="2"/>
</dbReference>
<reference evidence="6" key="2">
    <citation type="submission" date="2007-04" db="EMBL/GenBank/DDBJ databases">
        <title>Complete genome sequence of the nitrogen-fixing bacterium Azorhizobium caulinodans ORS571.</title>
        <authorList>
            <person name="Lee K.B."/>
            <person name="Backer P.D."/>
            <person name="Aono T."/>
            <person name="Liu C.T."/>
            <person name="Suzuki S."/>
            <person name="Suzuki T."/>
            <person name="Kaneko T."/>
            <person name="Yamada M."/>
            <person name="Tabata S."/>
            <person name="Kupfer D.M."/>
            <person name="Najar F.Z."/>
            <person name="Wiley G.B."/>
            <person name="Roe B."/>
            <person name="Binnewies T."/>
            <person name="Ussery D."/>
            <person name="Vereecke D."/>
            <person name="Gevers D."/>
            <person name="Holsters M."/>
            <person name="Oyaizu H."/>
        </authorList>
    </citation>
    <scope>NUCLEOTIDE SEQUENCE [LARGE SCALE GENOMIC DNA]</scope>
    <source>
        <strain evidence="6">ATCC 43989 / DSM 5975 / JCM 20966 / LMG 6465 / NBRC 14845 / NCIMB 13405 / ORS 571</strain>
    </source>
</reference>
<dbReference type="InterPro" id="IPR021140">
    <property type="entry name" value="Inh/Omp19"/>
</dbReference>
<dbReference type="SUPFAM" id="SSF50882">
    <property type="entry name" value="beta-Barrel protease inhibitors"/>
    <property type="match status" value="2"/>
</dbReference>
<dbReference type="Pfam" id="PF02974">
    <property type="entry name" value="Inh"/>
    <property type="match status" value="2"/>
</dbReference>
<dbReference type="EMBL" id="AP009384">
    <property type="protein sequence ID" value="BAF90204.1"/>
    <property type="molecule type" value="Genomic_DNA"/>
</dbReference>
<dbReference type="GO" id="GO:0004866">
    <property type="term" value="F:endopeptidase inhibitor activity"/>
    <property type="evidence" value="ECO:0007669"/>
    <property type="project" value="InterPro"/>
</dbReference>